<evidence type="ECO:0000256" key="1">
    <source>
        <dbReference type="ARBA" id="ARBA00022614"/>
    </source>
</evidence>
<dbReference type="InParanoid" id="A0A4W6E7D4"/>
<dbReference type="STRING" id="8187.ENSLCAP00010033016"/>
<evidence type="ECO:0000256" key="3">
    <source>
        <dbReference type="ARBA" id="ARBA00022737"/>
    </source>
</evidence>
<dbReference type="Pfam" id="PF00560">
    <property type="entry name" value="LRR_1"/>
    <property type="match status" value="1"/>
</dbReference>
<dbReference type="Proteomes" id="UP000314980">
    <property type="component" value="Unassembled WGS sequence"/>
</dbReference>
<dbReference type="InterPro" id="IPR003591">
    <property type="entry name" value="Leu-rich_rpt_typical-subtyp"/>
</dbReference>
<evidence type="ECO:0000313" key="8">
    <source>
        <dbReference type="Proteomes" id="UP000314980"/>
    </source>
</evidence>
<organism evidence="7 8">
    <name type="scientific">Lates calcarifer</name>
    <name type="common">Barramundi</name>
    <name type="synonym">Holocentrus calcarifer</name>
    <dbReference type="NCBI Taxonomy" id="8187"/>
    <lineage>
        <taxon>Eukaryota</taxon>
        <taxon>Metazoa</taxon>
        <taxon>Chordata</taxon>
        <taxon>Craniata</taxon>
        <taxon>Vertebrata</taxon>
        <taxon>Euteleostomi</taxon>
        <taxon>Actinopterygii</taxon>
        <taxon>Neopterygii</taxon>
        <taxon>Teleostei</taxon>
        <taxon>Neoteleostei</taxon>
        <taxon>Acanthomorphata</taxon>
        <taxon>Carangaria</taxon>
        <taxon>Carangaria incertae sedis</taxon>
        <taxon>Centropomidae</taxon>
        <taxon>Lates</taxon>
    </lineage>
</organism>
<proteinExistence type="predicted"/>
<dbReference type="FunCoup" id="A0A4W6E7D4">
    <property type="interactions" value="408"/>
</dbReference>
<feature type="domain" description="LRRCT" evidence="6">
    <location>
        <begin position="309"/>
        <end position="360"/>
    </location>
</feature>
<keyword evidence="3" id="KW-0677">Repeat</keyword>
<dbReference type="SMART" id="SM00082">
    <property type="entry name" value="LRRCT"/>
    <property type="match status" value="1"/>
</dbReference>
<dbReference type="InterPro" id="IPR001611">
    <property type="entry name" value="Leu-rich_rpt"/>
</dbReference>
<reference evidence="7" key="2">
    <citation type="submission" date="2025-08" db="UniProtKB">
        <authorList>
            <consortium name="Ensembl"/>
        </authorList>
    </citation>
    <scope>IDENTIFICATION</scope>
</reference>
<evidence type="ECO:0000259" key="6">
    <source>
        <dbReference type="SMART" id="SM00082"/>
    </source>
</evidence>
<dbReference type="InterPro" id="IPR000372">
    <property type="entry name" value="LRRNT"/>
</dbReference>
<dbReference type="SMART" id="SM00013">
    <property type="entry name" value="LRRNT"/>
    <property type="match status" value="1"/>
</dbReference>
<name>A0A4W6E7D4_LATCA</name>
<keyword evidence="2" id="KW-0732">Signal</keyword>
<accession>A0A4W6E7D4</accession>
<dbReference type="Pfam" id="PF13855">
    <property type="entry name" value="LRR_8"/>
    <property type="match status" value="1"/>
</dbReference>
<reference evidence="8" key="1">
    <citation type="submission" date="2015-09" db="EMBL/GenBank/DDBJ databases">
        <authorList>
            <person name="Sai Rama Sridatta P."/>
        </authorList>
    </citation>
    <scope>NUCLEOTIDE SEQUENCE [LARGE SCALE GENOMIC DNA]</scope>
</reference>
<dbReference type="GO" id="GO:0005886">
    <property type="term" value="C:plasma membrane"/>
    <property type="evidence" value="ECO:0007669"/>
    <property type="project" value="TreeGrafter"/>
</dbReference>
<protein>
    <submittedName>
        <fullName evidence="7">Trophoblast glycoprotein</fullName>
    </submittedName>
</protein>
<dbReference type="SMART" id="SM00369">
    <property type="entry name" value="LRR_TYP"/>
    <property type="match status" value="4"/>
</dbReference>
<dbReference type="PANTHER" id="PTHR24364:SF21">
    <property type="entry name" value="TROPHOBLAST GLYCOPROTEIN B"/>
    <property type="match status" value="1"/>
</dbReference>
<dbReference type="InterPro" id="IPR052286">
    <property type="entry name" value="Wnt_signaling_inhibitor"/>
</dbReference>
<keyword evidence="4" id="KW-0472">Membrane</keyword>
<evidence type="ECO:0000313" key="7">
    <source>
        <dbReference type="Ensembl" id="ENSLCAP00010033016.1"/>
    </source>
</evidence>
<gene>
    <name evidence="7" type="primary">TPBG</name>
</gene>
<dbReference type="GO" id="GO:0090090">
    <property type="term" value="P:negative regulation of canonical Wnt signaling pathway"/>
    <property type="evidence" value="ECO:0007669"/>
    <property type="project" value="TreeGrafter"/>
</dbReference>
<reference evidence="7" key="3">
    <citation type="submission" date="2025-09" db="UniProtKB">
        <authorList>
            <consortium name="Ensembl"/>
        </authorList>
    </citation>
    <scope>IDENTIFICATION</scope>
</reference>
<sequence>MESELELGAVFERIKVGDTVEKLSLVPRGRTRRRLSRVVVKRSLRTVCADRFVKSKMRLLSTSCGCNSGEIRGRTQKSGMMHLLFLLAVVLSCHGCPDRCLCSSQTVKCQNQDLDAIPESLPPNTKILFVTGNNIPNISVDSFPTVLEQLTDLYLSGNEIESVGAMVFEKLPNLVRLDLSNNNILTFSERAFPADNKLQLLNLSRSFLNHSYMDDTLTVLQRGNLHMLTVLDLSNNDLVILPGDIFTGLSNLVNLSMQNSSIISFLNGTLKVPPLRDLDLRDNSLKYLSPTTQTEFNLKPGLRLWLVGNPWYCDCSIEETLAWLKNSTQVVDIQNLTCAFPEALRRQALMQVEQSQLKCLGDMESVLETSYAFLGLVLALIGVIFLLVLYLNRKGIKRWMYNIRDACRDHMEGYHYRINGWSTLTFKRKNYLAKTHTAGHCILLIMPLLQRNAILLVYKFVLFNM</sequence>
<evidence type="ECO:0000256" key="4">
    <source>
        <dbReference type="SAM" id="Phobius"/>
    </source>
</evidence>
<dbReference type="PROSITE" id="PS51450">
    <property type="entry name" value="LRR"/>
    <property type="match status" value="1"/>
</dbReference>
<dbReference type="SUPFAM" id="SSF52058">
    <property type="entry name" value="L domain-like"/>
    <property type="match status" value="1"/>
</dbReference>
<feature type="transmembrane region" description="Helical" evidence="4">
    <location>
        <begin position="371"/>
        <end position="391"/>
    </location>
</feature>
<keyword evidence="4" id="KW-0812">Transmembrane</keyword>
<dbReference type="InterPro" id="IPR032675">
    <property type="entry name" value="LRR_dom_sf"/>
</dbReference>
<feature type="domain" description="LRRNT" evidence="5">
    <location>
        <begin position="95"/>
        <end position="127"/>
    </location>
</feature>
<keyword evidence="4" id="KW-1133">Transmembrane helix</keyword>
<dbReference type="AlphaFoldDB" id="A0A4W6E7D4"/>
<dbReference type="PANTHER" id="PTHR24364">
    <property type="entry name" value="LP06937P"/>
    <property type="match status" value="1"/>
</dbReference>
<dbReference type="Ensembl" id="ENSLCAT00010033805.1">
    <property type="protein sequence ID" value="ENSLCAP00010033016.1"/>
    <property type="gene ID" value="ENSLCAG00010015548.1"/>
</dbReference>
<dbReference type="InterPro" id="IPR000483">
    <property type="entry name" value="Cys-rich_flank_reg_C"/>
</dbReference>
<keyword evidence="8" id="KW-1185">Reference proteome</keyword>
<evidence type="ECO:0000256" key="2">
    <source>
        <dbReference type="ARBA" id="ARBA00022729"/>
    </source>
</evidence>
<dbReference type="GeneTree" id="ENSGT00940000154868"/>
<keyword evidence="1" id="KW-0433">Leucine-rich repeat</keyword>
<evidence type="ECO:0000259" key="5">
    <source>
        <dbReference type="SMART" id="SM00013"/>
    </source>
</evidence>
<dbReference type="Gene3D" id="3.80.10.10">
    <property type="entry name" value="Ribonuclease Inhibitor"/>
    <property type="match status" value="1"/>
</dbReference>